<keyword evidence="1" id="KW-1185">Reference proteome</keyword>
<proteinExistence type="predicted"/>
<protein>
    <submittedName>
        <fullName evidence="2">Uncharacterized protein LOC142178372</fullName>
    </submittedName>
</protein>
<evidence type="ECO:0000313" key="2">
    <source>
        <dbReference type="RefSeq" id="XP_075103813.1"/>
    </source>
</evidence>
<organism evidence="1 2">
    <name type="scientific">Nicotiana tabacum</name>
    <name type="common">Common tobacco</name>
    <dbReference type="NCBI Taxonomy" id="4097"/>
    <lineage>
        <taxon>Eukaryota</taxon>
        <taxon>Viridiplantae</taxon>
        <taxon>Streptophyta</taxon>
        <taxon>Embryophyta</taxon>
        <taxon>Tracheophyta</taxon>
        <taxon>Spermatophyta</taxon>
        <taxon>Magnoliopsida</taxon>
        <taxon>eudicotyledons</taxon>
        <taxon>Gunneridae</taxon>
        <taxon>Pentapetalae</taxon>
        <taxon>asterids</taxon>
        <taxon>lamiids</taxon>
        <taxon>Solanales</taxon>
        <taxon>Solanaceae</taxon>
        <taxon>Nicotianoideae</taxon>
        <taxon>Nicotianeae</taxon>
        <taxon>Nicotiana</taxon>
    </lineage>
</organism>
<accession>A0AC58U2W0</accession>
<sequence>MQPEEVLPKTDFKILSSHLNYAYLEKEQCPMIISSFLTPEQEERLIEVLKTHKGALGWKIADIKRINPVVCTHRILMEDNYKPIVQPQRRLNPAMQEVVKKEIVKLLAARYNHIPIAPEDQDKTTFICPHGTYAYRRMPFGLCNAPNIFQRCMLAIFSDMTNKFSRDFYG</sequence>
<dbReference type="RefSeq" id="XP_075103813.1">
    <property type="nucleotide sequence ID" value="XM_075247712.1"/>
</dbReference>
<dbReference type="Proteomes" id="UP000790787">
    <property type="component" value="Chromosome 24"/>
</dbReference>
<name>A0AC58U2W0_TOBAC</name>
<evidence type="ECO:0000313" key="1">
    <source>
        <dbReference type="Proteomes" id="UP000790787"/>
    </source>
</evidence>
<gene>
    <name evidence="2" type="primary">LOC142178372</name>
</gene>
<reference evidence="1" key="1">
    <citation type="journal article" date="2014" name="Nat. Commun.">
        <title>The tobacco genome sequence and its comparison with those of tomato and potato.</title>
        <authorList>
            <person name="Sierro N."/>
            <person name="Battey J.N."/>
            <person name="Ouadi S."/>
            <person name="Bakaher N."/>
            <person name="Bovet L."/>
            <person name="Willig A."/>
            <person name="Goepfert S."/>
            <person name="Peitsch M.C."/>
            <person name="Ivanov N.V."/>
        </authorList>
    </citation>
    <scope>NUCLEOTIDE SEQUENCE [LARGE SCALE GENOMIC DNA]</scope>
</reference>
<reference evidence="2" key="2">
    <citation type="submission" date="2025-08" db="UniProtKB">
        <authorList>
            <consortium name="RefSeq"/>
        </authorList>
    </citation>
    <scope>IDENTIFICATION</scope>
    <source>
        <tissue evidence="2">Leaf</tissue>
    </source>
</reference>